<name>A0ABN9RWP8_9DINO</name>
<evidence type="ECO:0000313" key="3">
    <source>
        <dbReference type="Proteomes" id="UP001189429"/>
    </source>
</evidence>
<organism evidence="2 3">
    <name type="scientific">Prorocentrum cordatum</name>
    <dbReference type="NCBI Taxonomy" id="2364126"/>
    <lineage>
        <taxon>Eukaryota</taxon>
        <taxon>Sar</taxon>
        <taxon>Alveolata</taxon>
        <taxon>Dinophyceae</taxon>
        <taxon>Prorocentrales</taxon>
        <taxon>Prorocentraceae</taxon>
        <taxon>Prorocentrum</taxon>
    </lineage>
</organism>
<evidence type="ECO:0000256" key="1">
    <source>
        <dbReference type="SAM" id="Phobius"/>
    </source>
</evidence>
<feature type="non-terminal residue" evidence="2">
    <location>
        <position position="130"/>
    </location>
</feature>
<gene>
    <name evidence="2" type="ORF">PCOR1329_LOCUS24368</name>
</gene>
<reference evidence="2" key="1">
    <citation type="submission" date="2023-10" db="EMBL/GenBank/DDBJ databases">
        <authorList>
            <person name="Chen Y."/>
            <person name="Shah S."/>
            <person name="Dougan E. K."/>
            <person name="Thang M."/>
            <person name="Chan C."/>
        </authorList>
    </citation>
    <scope>NUCLEOTIDE SEQUENCE [LARGE SCALE GENOMIC DNA]</scope>
</reference>
<dbReference type="Proteomes" id="UP001189429">
    <property type="component" value="Unassembled WGS sequence"/>
</dbReference>
<proteinExistence type="predicted"/>
<comment type="caution">
    <text evidence="2">The sequence shown here is derived from an EMBL/GenBank/DDBJ whole genome shotgun (WGS) entry which is preliminary data.</text>
</comment>
<feature type="transmembrane region" description="Helical" evidence="1">
    <location>
        <begin position="76"/>
        <end position="99"/>
    </location>
</feature>
<keyword evidence="1" id="KW-1133">Transmembrane helix</keyword>
<dbReference type="EMBL" id="CAUYUJ010008380">
    <property type="protein sequence ID" value="CAK0823786.1"/>
    <property type="molecule type" value="Genomic_DNA"/>
</dbReference>
<feature type="non-terminal residue" evidence="2">
    <location>
        <position position="1"/>
    </location>
</feature>
<keyword evidence="1" id="KW-0812">Transmembrane</keyword>
<evidence type="ECO:0000313" key="2">
    <source>
        <dbReference type="EMBL" id="CAK0823786.1"/>
    </source>
</evidence>
<keyword evidence="1" id="KW-0472">Membrane</keyword>
<keyword evidence="3" id="KW-1185">Reference proteome</keyword>
<protein>
    <submittedName>
        <fullName evidence="2">Uncharacterized protein</fullName>
    </submittedName>
</protein>
<accession>A0ABN9RWP8</accession>
<sequence length="130" mass="13385">GMQWALDRLTAYSGACGFGAVFGTHLSSSQPCICHCDFGPDRGLPDVIQGQLGRCTAAGLAPAPARLSPEAGWAAAWRWLLTGLVLGVIAGVLVGRYLALAVVGRLGWHGGGGRAISDRPETHPIVPGAE</sequence>